<dbReference type="EMBL" id="AGUE01000032">
    <property type="protein sequence ID" value="EHL02211.1"/>
    <property type="molecule type" value="Genomic_DNA"/>
</dbReference>
<gene>
    <name evidence="2" type="ORF">M7I_1805</name>
</gene>
<dbReference type="HOGENOM" id="CLU_1415301_0_0_1"/>
<dbReference type="Proteomes" id="UP000005446">
    <property type="component" value="Unassembled WGS sequence"/>
</dbReference>
<dbReference type="InParanoid" id="H0EGU7"/>
<keyword evidence="1" id="KW-0472">Membrane</keyword>
<organism evidence="2 3">
    <name type="scientific">Glarea lozoyensis (strain ATCC 74030 / MF5533)</name>
    <dbReference type="NCBI Taxonomy" id="1104152"/>
    <lineage>
        <taxon>Eukaryota</taxon>
        <taxon>Fungi</taxon>
        <taxon>Dikarya</taxon>
        <taxon>Ascomycota</taxon>
        <taxon>Pezizomycotina</taxon>
        <taxon>Leotiomycetes</taxon>
        <taxon>Helotiales</taxon>
        <taxon>Helotiaceae</taxon>
        <taxon>Glarea</taxon>
    </lineage>
</organism>
<name>H0EGU7_GLAL7</name>
<dbReference type="OrthoDB" id="2830640at2759"/>
<keyword evidence="1" id="KW-1133">Transmembrane helix</keyword>
<dbReference type="AlphaFoldDB" id="H0EGU7"/>
<sequence length="192" mass="21376">MFMQCEVCTTLPIEIVKLKLHAHSAGGERNKWRLSFDLWSGAIAFPSITNGVISSRKHGDRQPLDLVEFASKLTALSTSIVGVAQLWASQSRVVYSLTAQRDNELNLRIARLSKYQNDVSLKLSQFAVYEGRLNTRMAKQSLQYGTDMQVIAGVTLVFLPGTFVVTLFSASFWDFQPGNTGRIVSGWGRTIE</sequence>
<evidence type="ECO:0000313" key="3">
    <source>
        <dbReference type="Proteomes" id="UP000005446"/>
    </source>
</evidence>
<protein>
    <submittedName>
        <fullName evidence="2">Uncharacterized protein</fullName>
    </submittedName>
</protein>
<proteinExistence type="predicted"/>
<feature type="transmembrane region" description="Helical" evidence="1">
    <location>
        <begin position="150"/>
        <end position="173"/>
    </location>
</feature>
<keyword evidence="3" id="KW-1185">Reference proteome</keyword>
<comment type="caution">
    <text evidence="2">The sequence shown here is derived from an EMBL/GenBank/DDBJ whole genome shotgun (WGS) entry which is preliminary data.</text>
</comment>
<accession>H0EGU7</accession>
<dbReference type="Gene3D" id="1.20.58.340">
    <property type="entry name" value="Magnesium transport protein CorA, transmembrane region"/>
    <property type="match status" value="1"/>
</dbReference>
<reference evidence="2 3" key="1">
    <citation type="journal article" date="2012" name="Eukaryot. Cell">
        <title>Genome sequence of the fungus Glarea lozoyensis: the first genome sequence of a species from the Helotiaceae family.</title>
        <authorList>
            <person name="Youssar L."/>
            <person name="Gruening B.A."/>
            <person name="Erxleben A."/>
            <person name="Guenther S."/>
            <person name="Huettel W."/>
        </authorList>
    </citation>
    <scope>NUCLEOTIDE SEQUENCE [LARGE SCALE GENOMIC DNA]</scope>
    <source>
        <strain evidence="3">ATCC 74030 / MF5533</strain>
    </source>
</reference>
<evidence type="ECO:0000256" key="1">
    <source>
        <dbReference type="SAM" id="Phobius"/>
    </source>
</evidence>
<keyword evidence="1" id="KW-0812">Transmembrane</keyword>
<evidence type="ECO:0000313" key="2">
    <source>
        <dbReference type="EMBL" id="EHL02211.1"/>
    </source>
</evidence>